<evidence type="ECO:0000256" key="2">
    <source>
        <dbReference type="ARBA" id="ARBA00010323"/>
    </source>
</evidence>
<dbReference type="InterPro" id="IPR051085">
    <property type="entry name" value="MB_O-acyltransferase"/>
</dbReference>
<comment type="caution">
    <text evidence="9">The sequence shown here is derived from an EMBL/GenBank/DDBJ whole genome shotgun (WGS) entry which is preliminary data.</text>
</comment>
<feature type="transmembrane region" description="Helical" evidence="8">
    <location>
        <begin position="71"/>
        <end position="90"/>
    </location>
</feature>
<evidence type="ECO:0000256" key="7">
    <source>
        <dbReference type="PIRNR" id="PIRNR016636"/>
    </source>
</evidence>
<dbReference type="Proteomes" id="UP001464378">
    <property type="component" value="Unassembled WGS sequence"/>
</dbReference>
<sequence length="480" mass="54085">MTFLTPQFFCFFPVTALVFFLLPQRARNPWLLLASWFFYLCAKPVYLTFLLFTIAASYLTGRLLERKKSKGALAACLVILGLLLFVFKYLNFALSLVGRGLGALGFSFSAPVLDILMPVGISFYLFQAMGYVIDVYRGKVPAERDLLLYALFLSFFPHIVSGPIARADQLLPQFRSEHRFDWDEFRAGLFRFLWGAFKKLVLADRLAVLVNTIFTAPQDFGALQLAGAAVAFSLQLYCDFSSYSDMALGTARAMGFSLIENFRTPFFSRSIAEFWRRWHMSLSFWFRDYLYIPLGGSRRGTARKYLNVLIVFAVSGLWHGAAMTFVVWGLLNGLYQVIGGVTAPLRGKVHSALHLKEDGWPLRLWQIFCTFLLATAAFVFFKAGSVSTGLDILSGMLHGPLWVFTSMGLDRWELLAALFGLVVLLVVDLRSVNHDITADYLSAPRPARWLALWFLLFSCVVLGSYGAGYDAQSFIYGFSF</sequence>
<dbReference type="GO" id="GO:0016746">
    <property type="term" value="F:acyltransferase activity"/>
    <property type="evidence" value="ECO:0007669"/>
    <property type="project" value="UniProtKB-KW"/>
</dbReference>
<evidence type="ECO:0000256" key="5">
    <source>
        <dbReference type="ARBA" id="ARBA00022989"/>
    </source>
</evidence>
<name>A0ABV1E6T1_9FIRM</name>
<evidence type="ECO:0000256" key="6">
    <source>
        <dbReference type="ARBA" id="ARBA00023136"/>
    </source>
</evidence>
<evidence type="ECO:0000313" key="10">
    <source>
        <dbReference type="Proteomes" id="UP001464378"/>
    </source>
</evidence>
<proteinExistence type="inferred from homology"/>
<protein>
    <submittedName>
        <fullName evidence="9">MBOAT family O-acyltransferase</fullName>
        <ecNumber evidence="9">2.3.-.-</ecNumber>
    </submittedName>
</protein>
<dbReference type="RefSeq" id="WP_294517608.1">
    <property type="nucleotide sequence ID" value="NZ_JBBMFK010000007.1"/>
</dbReference>
<reference evidence="9 10" key="1">
    <citation type="submission" date="2024-03" db="EMBL/GenBank/DDBJ databases">
        <title>Human intestinal bacterial collection.</title>
        <authorList>
            <person name="Pauvert C."/>
            <person name="Hitch T.C.A."/>
            <person name="Clavel T."/>
        </authorList>
    </citation>
    <scope>NUCLEOTIDE SEQUENCE [LARGE SCALE GENOMIC DNA]</scope>
    <source>
        <strain evidence="9 10">CLA-AP-H29</strain>
    </source>
</reference>
<keyword evidence="4 8" id="KW-0812">Transmembrane</keyword>
<accession>A0ABV1E6T1</accession>
<dbReference type="InterPro" id="IPR028362">
    <property type="entry name" value="AlgI"/>
</dbReference>
<feature type="transmembrane region" description="Helical" evidence="8">
    <location>
        <begin position="305"/>
        <end position="331"/>
    </location>
</feature>
<evidence type="ECO:0000313" key="9">
    <source>
        <dbReference type="EMBL" id="MEQ2443011.1"/>
    </source>
</evidence>
<dbReference type="InterPro" id="IPR004299">
    <property type="entry name" value="MBOAT_fam"/>
</dbReference>
<comment type="similarity">
    <text evidence="2 7">Belongs to the membrane-bound acyltransferase family.</text>
</comment>
<evidence type="ECO:0000256" key="3">
    <source>
        <dbReference type="ARBA" id="ARBA00022475"/>
    </source>
</evidence>
<keyword evidence="6 7" id="KW-0472">Membrane</keyword>
<dbReference type="Pfam" id="PF03062">
    <property type="entry name" value="MBOAT"/>
    <property type="match status" value="1"/>
</dbReference>
<dbReference type="InterPro" id="IPR024194">
    <property type="entry name" value="Ac/AlaTfrase_AlgI/DltB"/>
</dbReference>
<keyword evidence="3 7" id="KW-1003">Cell membrane</keyword>
<dbReference type="PIRSF" id="PIRSF016636">
    <property type="entry name" value="AlgI_DltB"/>
    <property type="match status" value="1"/>
</dbReference>
<feature type="transmembrane region" description="Helical" evidence="8">
    <location>
        <begin position="146"/>
        <end position="165"/>
    </location>
</feature>
<feature type="transmembrane region" description="Helical" evidence="8">
    <location>
        <begin position="102"/>
        <end position="126"/>
    </location>
</feature>
<evidence type="ECO:0000256" key="8">
    <source>
        <dbReference type="SAM" id="Phobius"/>
    </source>
</evidence>
<dbReference type="EMBL" id="JBBMFK010000007">
    <property type="protein sequence ID" value="MEQ2443011.1"/>
    <property type="molecule type" value="Genomic_DNA"/>
</dbReference>
<feature type="transmembrane region" description="Helical" evidence="8">
    <location>
        <begin position="36"/>
        <end position="59"/>
    </location>
</feature>
<dbReference type="PIRSF" id="PIRSF500217">
    <property type="entry name" value="AlgI"/>
    <property type="match status" value="1"/>
</dbReference>
<gene>
    <name evidence="9" type="ORF">WMO64_05975</name>
</gene>
<feature type="transmembrane region" description="Helical" evidence="8">
    <location>
        <begin position="220"/>
        <end position="238"/>
    </location>
</feature>
<feature type="transmembrane region" description="Helical" evidence="8">
    <location>
        <begin position="364"/>
        <end position="381"/>
    </location>
</feature>
<dbReference type="EC" id="2.3.-.-" evidence="9"/>
<keyword evidence="7 9" id="KW-0012">Acyltransferase</keyword>
<feature type="transmembrane region" description="Helical" evidence="8">
    <location>
        <begin position="411"/>
        <end position="429"/>
    </location>
</feature>
<dbReference type="PANTHER" id="PTHR13285">
    <property type="entry name" value="ACYLTRANSFERASE"/>
    <property type="match status" value="1"/>
</dbReference>
<dbReference type="PANTHER" id="PTHR13285:SF18">
    <property type="entry name" value="PROTEIN-CYSTEINE N-PALMITOYLTRANSFERASE RASP"/>
    <property type="match status" value="1"/>
</dbReference>
<comment type="subcellular location">
    <subcellularLocation>
        <location evidence="1">Cell membrane</location>
        <topology evidence="1">Multi-pass membrane protein</topology>
    </subcellularLocation>
</comment>
<evidence type="ECO:0000256" key="1">
    <source>
        <dbReference type="ARBA" id="ARBA00004651"/>
    </source>
</evidence>
<feature type="transmembrane region" description="Helical" evidence="8">
    <location>
        <begin position="450"/>
        <end position="469"/>
    </location>
</feature>
<organism evidence="9 10">
    <name type="scientific">Pseudoflavonifractor intestinihominis</name>
    <dbReference type="NCBI Taxonomy" id="3133171"/>
    <lineage>
        <taxon>Bacteria</taxon>
        <taxon>Bacillati</taxon>
        <taxon>Bacillota</taxon>
        <taxon>Clostridia</taxon>
        <taxon>Eubacteriales</taxon>
        <taxon>Oscillospiraceae</taxon>
        <taxon>Pseudoflavonifractor</taxon>
    </lineage>
</organism>
<keyword evidence="10" id="KW-1185">Reference proteome</keyword>
<keyword evidence="5 8" id="KW-1133">Transmembrane helix</keyword>
<keyword evidence="7 9" id="KW-0808">Transferase</keyword>
<evidence type="ECO:0000256" key="4">
    <source>
        <dbReference type="ARBA" id="ARBA00022692"/>
    </source>
</evidence>